<organism evidence="2 3">
    <name type="scientific">Mangrovibacterium diazotrophicum</name>
    <dbReference type="NCBI Taxonomy" id="1261403"/>
    <lineage>
        <taxon>Bacteria</taxon>
        <taxon>Pseudomonadati</taxon>
        <taxon>Bacteroidota</taxon>
        <taxon>Bacteroidia</taxon>
        <taxon>Marinilabiliales</taxon>
        <taxon>Prolixibacteraceae</taxon>
        <taxon>Mangrovibacterium</taxon>
    </lineage>
</organism>
<proteinExistence type="predicted"/>
<feature type="domain" description="Deacetylase PdaC" evidence="1">
    <location>
        <begin position="27"/>
        <end position="126"/>
    </location>
</feature>
<gene>
    <name evidence="2" type="ORF">BC643_0850</name>
</gene>
<dbReference type="InterPro" id="IPR025303">
    <property type="entry name" value="PdaC"/>
</dbReference>
<evidence type="ECO:0000313" key="3">
    <source>
        <dbReference type="Proteomes" id="UP000283387"/>
    </source>
</evidence>
<accession>A0A419W512</accession>
<sequence>MFVYVMFLSACHTAAPKVTVEERTVASKTDAWTVDVQYRVFASSDEAVNASLENLNVQLERYVSAMSDSLKVDAEEIFKSFEADSLPRPSWGYALNVTDTVYMATSEYVSVRLAVYQFTGGAHGMTNFVAFNYDVENQKFLETTDLLDFEKTVAINNLLKENFENPEQCFDIDPTLDLVSSINFSASAAYFTFGHYSLGPYACGPAEVTVSLKDLGESFLLNVAK</sequence>
<keyword evidence="3" id="KW-1185">Reference proteome</keyword>
<dbReference type="AlphaFoldDB" id="A0A419W512"/>
<reference evidence="2 3" key="1">
    <citation type="submission" date="2018-09" db="EMBL/GenBank/DDBJ databases">
        <title>Genomic Encyclopedia of Archaeal and Bacterial Type Strains, Phase II (KMG-II): from individual species to whole genera.</title>
        <authorList>
            <person name="Goeker M."/>
        </authorList>
    </citation>
    <scope>NUCLEOTIDE SEQUENCE [LARGE SCALE GENOMIC DNA]</scope>
    <source>
        <strain evidence="2 3">DSM 27148</strain>
    </source>
</reference>
<dbReference type="Pfam" id="PF13739">
    <property type="entry name" value="PdaC"/>
    <property type="match status" value="1"/>
</dbReference>
<evidence type="ECO:0000313" key="2">
    <source>
        <dbReference type="EMBL" id="RKD90510.1"/>
    </source>
</evidence>
<evidence type="ECO:0000259" key="1">
    <source>
        <dbReference type="Pfam" id="PF13739"/>
    </source>
</evidence>
<comment type="caution">
    <text evidence="2">The sequence shown here is derived from an EMBL/GenBank/DDBJ whole genome shotgun (WGS) entry which is preliminary data.</text>
</comment>
<name>A0A419W512_9BACT</name>
<protein>
    <submittedName>
        <fullName evidence="2">Uncharacterized protein DUF4163</fullName>
    </submittedName>
</protein>
<dbReference type="Gene3D" id="3.30.565.40">
    <property type="entry name" value="Fervidobacterium nodosum Rt17-B1 like"/>
    <property type="match status" value="1"/>
</dbReference>
<dbReference type="EMBL" id="RAPN01000001">
    <property type="protein sequence ID" value="RKD90510.1"/>
    <property type="molecule type" value="Genomic_DNA"/>
</dbReference>
<dbReference type="Proteomes" id="UP000283387">
    <property type="component" value="Unassembled WGS sequence"/>
</dbReference>